<dbReference type="InterPro" id="IPR011009">
    <property type="entry name" value="Kinase-like_dom_sf"/>
</dbReference>
<dbReference type="GO" id="GO:0005737">
    <property type="term" value="C:cytoplasm"/>
    <property type="evidence" value="ECO:0007669"/>
    <property type="project" value="TreeGrafter"/>
</dbReference>
<dbReference type="GO" id="GO:0005634">
    <property type="term" value="C:nucleus"/>
    <property type="evidence" value="ECO:0007669"/>
    <property type="project" value="TreeGrafter"/>
</dbReference>
<dbReference type="GO" id="GO:0044773">
    <property type="term" value="P:mitotic DNA damage checkpoint signaling"/>
    <property type="evidence" value="ECO:0007669"/>
    <property type="project" value="TreeGrafter"/>
</dbReference>
<dbReference type="GO" id="GO:0005524">
    <property type="term" value="F:ATP binding"/>
    <property type="evidence" value="ECO:0007669"/>
    <property type="project" value="InterPro"/>
</dbReference>
<proteinExistence type="predicted"/>
<dbReference type="Proteomes" id="UP000664534">
    <property type="component" value="Unassembled WGS sequence"/>
</dbReference>
<comment type="caution">
    <text evidence="2">The sequence shown here is derived from an EMBL/GenBank/DDBJ whole genome shotgun (WGS) entry which is preliminary data.</text>
</comment>
<dbReference type="SMART" id="SM00220">
    <property type="entry name" value="S_TKc"/>
    <property type="match status" value="1"/>
</dbReference>
<name>A0A8H3PJA0_9LECA</name>
<dbReference type="GO" id="GO:0004674">
    <property type="term" value="F:protein serine/threonine kinase activity"/>
    <property type="evidence" value="ECO:0007669"/>
    <property type="project" value="TreeGrafter"/>
</dbReference>
<evidence type="ECO:0000259" key="1">
    <source>
        <dbReference type="PROSITE" id="PS50011"/>
    </source>
</evidence>
<keyword evidence="3" id="KW-1185">Reference proteome</keyword>
<dbReference type="EMBL" id="CAJPDT010000153">
    <property type="protein sequence ID" value="CAF9941644.1"/>
    <property type="molecule type" value="Genomic_DNA"/>
</dbReference>
<dbReference type="AlphaFoldDB" id="A0A8H3PJA0"/>
<dbReference type="CDD" id="cd00180">
    <property type="entry name" value="PKc"/>
    <property type="match status" value="1"/>
</dbReference>
<dbReference type="Pfam" id="PF00069">
    <property type="entry name" value="Pkinase"/>
    <property type="match status" value="1"/>
</dbReference>
<accession>A0A8H3PJA0</accession>
<gene>
    <name evidence="2" type="ORF">IMSHALPRED_002828</name>
</gene>
<feature type="domain" description="Protein kinase" evidence="1">
    <location>
        <begin position="13"/>
        <end position="277"/>
    </location>
</feature>
<organism evidence="2 3">
    <name type="scientific">Imshaugia aleurites</name>
    <dbReference type="NCBI Taxonomy" id="172621"/>
    <lineage>
        <taxon>Eukaryota</taxon>
        <taxon>Fungi</taxon>
        <taxon>Dikarya</taxon>
        <taxon>Ascomycota</taxon>
        <taxon>Pezizomycotina</taxon>
        <taxon>Lecanoromycetes</taxon>
        <taxon>OSLEUM clade</taxon>
        <taxon>Lecanoromycetidae</taxon>
        <taxon>Lecanorales</taxon>
        <taxon>Lecanorineae</taxon>
        <taxon>Parmeliaceae</taxon>
        <taxon>Imshaugia</taxon>
    </lineage>
</organism>
<evidence type="ECO:0000313" key="2">
    <source>
        <dbReference type="EMBL" id="CAF9941644.1"/>
    </source>
</evidence>
<dbReference type="InterPro" id="IPR000719">
    <property type="entry name" value="Prot_kinase_dom"/>
</dbReference>
<dbReference type="Gene3D" id="1.10.510.10">
    <property type="entry name" value="Transferase(Phosphotransferase) domain 1"/>
    <property type="match status" value="1"/>
</dbReference>
<dbReference type="PANTHER" id="PTHR44167">
    <property type="entry name" value="OVARIAN-SPECIFIC SERINE/THREONINE-PROTEIN KINASE LOK-RELATED"/>
    <property type="match status" value="1"/>
</dbReference>
<sequence length="285" mass="32013">MSSVDITTVPINVASIRLIEETGHSLVFVSKWKGQQVIIKRSRETESSKAVARWRNEVAILSRLGQHVSIDLNNITHLLDSSSHELSLTLRYEPGQSLDRSVYPLMMSTLPRPACDLLLLQMSDALTYLHSRSIVHDDVKPENIVWSSEDRRAVLIDFGAAFVLTAAGPQARFVPSGTPPYVPPEFLQRRKGEQGDVWALGVVMLFALGWLALPDGDWLLPSVFEEGEDRREMKRWLEGIERSRRAVVEKDPLVGRMLEPDPDARIGSRELRDRVALISATSSPR</sequence>
<protein>
    <recommendedName>
        <fullName evidence="1">Protein kinase domain-containing protein</fullName>
    </recommendedName>
</protein>
<evidence type="ECO:0000313" key="3">
    <source>
        <dbReference type="Proteomes" id="UP000664534"/>
    </source>
</evidence>
<reference evidence="2" key="1">
    <citation type="submission" date="2021-03" db="EMBL/GenBank/DDBJ databases">
        <authorList>
            <person name="Tagirdzhanova G."/>
        </authorList>
    </citation>
    <scope>NUCLEOTIDE SEQUENCE</scope>
</reference>
<dbReference type="OrthoDB" id="1668230at2759"/>
<dbReference type="SUPFAM" id="SSF56112">
    <property type="entry name" value="Protein kinase-like (PK-like)"/>
    <property type="match status" value="1"/>
</dbReference>
<dbReference type="PROSITE" id="PS50011">
    <property type="entry name" value="PROTEIN_KINASE_DOM"/>
    <property type="match status" value="1"/>
</dbReference>
<dbReference type="PANTHER" id="PTHR44167:SF18">
    <property type="entry name" value="PROTEIN KINASE DOMAIN-CONTAINING PROTEIN"/>
    <property type="match status" value="1"/>
</dbReference>